<sequence>MNRHAYLIMAHNHFDFLKDLLLRLDDPRNDIYLHVDAAASDFHPGEFTNLLSSSRLFLTDRLRVHWGGYSQIAAELTLLRAASREHYLYYHLLSGSDLPLKSQEQIHTFFDTWSGKEFLAFDSLPVPVSVTERISLWHFFRESRFPLAEPLDHLLTLIQRLLHVNRLKKETFSVRKGPNWFSITDNFAQYVLQQEDWIQAHFRRSVCADELFLQTLAVNSPFRPHIYDEEGRTGSMANLRYVDWEGGNGNSPRTFQETDRDMLLAQPHLFARKFERDIFME</sequence>
<accession>A0A923LBY5</accession>
<keyword evidence="16" id="KW-1185">Reference proteome</keyword>
<keyword evidence="13" id="KW-0325">Glycoprotein</keyword>
<keyword evidence="4 15" id="KW-0808">Transferase</keyword>
<protein>
    <recommendedName>
        <fullName evidence="14">Peptide O-xylosyltransferase</fullName>
    </recommendedName>
</protein>
<dbReference type="PANTHER" id="PTHR46025">
    <property type="entry name" value="XYLOSYLTRANSFERASE OXT"/>
    <property type="match status" value="1"/>
</dbReference>
<keyword evidence="8" id="KW-0735">Signal-anchor</keyword>
<keyword evidence="3" id="KW-0328">Glycosyltransferase</keyword>
<dbReference type="GO" id="GO:0050650">
    <property type="term" value="P:chondroitin sulfate proteoglycan biosynthetic process"/>
    <property type="evidence" value="ECO:0007669"/>
    <property type="project" value="TreeGrafter"/>
</dbReference>
<evidence type="ECO:0000256" key="6">
    <source>
        <dbReference type="ARBA" id="ARBA00022723"/>
    </source>
</evidence>
<dbReference type="Proteomes" id="UP000649345">
    <property type="component" value="Unassembled WGS sequence"/>
</dbReference>
<keyword evidence="9" id="KW-1133">Transmembrane helix</keyword>
<dbReference type="InterPro" id="IPR003406">
    <property type="entry name" value="Glyco_trans_14"/>
</dbReference>
<comment type="subcellular location">
    <subcellularLocation>
        <location evidence="2">Endoplasmic reticulum membrane</location>
        <topology evidence="2">Single-pass type II membrane protein</topology>
    </subcellularLocation>
    <subcellularLocation>
        <location evidence="1">Golgi apparatus membrane</location>
        <topology evidence="1">Single-pass type II membrane protein</topology>
    </subcellularLocation>
</comment>
<keyword evidence="7" id="KW-0256">Endoplasmic reticulum</keyword>
<evidence type="ECO:0000313" key="15">
    <source>
        <dbReference type="EMBL" id="MBC5659384.1"/>
    </source>
</evidence>
<dbReference type="GO" id="GO:0046872">
    <property type="term" value="F:metal ion binding"/>
    <property type="evidence" value="ECO:0007669"/>
    <property type="project" value="UniProtKB-KW"/>
</dbReference>
<evidence type="ECO:0000256" key="1">
    <source>
        <dbReference type="ARBA" id="ARBA00004323"/>
    </source>
</evidence>
<organism evidence="15 16">
    <name type="scientific">Anaerosacchariphilus hominis</name>
    <dbReference type="NCBI Taxonomy" id="2763017"/>
    <lineage>
        <taxon>Bacteria</taxon>
        <taxon>Bacillati</taxon>
        <taxon>Bacillota</taxon>
        <taxon>Clostridia</taxon>
        <taxon>Lachnospirales</taxon>
        <taxon>Lachnospiraceae</taxon>
        <taxon>Anaerosacchariphilus</taxon>
    </lineage>
</organism>
<keyword evidence="12" id="KW-1015">Disulfide bond</keyword>
<dbReference type="AlphaFoldDB" id="A0A923LBY5"/>
<keyword evidence="10" id="KW-0333">Golgi apparatus</keyword>
<evidence type="ECO:0000256" key="14">
    <source>
        <dbReference type="ARBA" id="ARBA00042865"/>
    </source>
</evidence>
<dbReference type="RefSeq" id="WP_186871747.1">
    <property type="nucleotide sequence ID" value="NZ_JACOOR010000003.1"/>
</dbReference>
<evidence type="ECO:0000256" key="3">
    <source>
        <dbReference type="ARBA" id="ARBA00022676"/>
    </source>
</evidence>
<evidence type="ECO:0000256" key="8">
    <source>
        <dbReference type="ARBA" id="ARBA00022968"/>
    </source>
</evidence>
<evidence type="ECO:0000256" key="7">
    <source>
        <dbReference type="ARBA" id="ARBA00022824"/>
    </source>
</evidence>
<keyword evidence="6" id="KW-0479">Metal-binding</keyword>
<dbReference type="GO" id="GO:0016020">
    <property type="term" value="C:membrane"/>
    <property type="evidence" value="ECO:0007669"/>
    <property type="project" value="InterPro"/>
</dbReference>
<keyword evidence="5" id="KW-0812">Transmembrane</keyword>
<dbReference type="GO" id="GO:0030158">
    <property type="term" value="F:protein xylosyltransferase activity"/>
    <property type="evidence" value="ECO:0007669"/>
    <property type="project" value="InterPro"/>
</dbReference>
<reference evidence="15" key="1">
    <citation type="submission" date="2020-08" db="EMBL/GenBank/DDBJ databases">
        <title>Genome public.</title>
        <authorList>
            <person name="Liu C."/>
            <person name="Sun Q."/>
        </authorList>
    </citation>
    <scope>NUCLEOTIDE SEQUENCE</scope>
    <source>
        <strain evidence="15">NSJ-68</strain>
    </source>
</reference>
<evidence type="ECO:0000256" key="13">
    <source>
        <dbReference type="ARBA" id="ARBA00023180"/>
    </source>
</evidence>
<evidence type="ECO:0000256" key="2">
    <source>
        <dbReference type="ARBA" id="ARBA00004648"/>
    </source>
</evidence>
<keyword evidence="11" id="KW-0472">Membrane</keyword>
<evidence type="ECO:0000313" key="16">
    <source>
        <dbReference type="Proteomes" id="UP000649345"/>
    </source>
</evidence>
<evidence type="ECO:0000256" key="10">
    <source>
        <dbReference type="ARBA" id="ARBA00023034"/>
    </source>
</evidence>
<evidence type="ECO:0000256" key="4">
    <source>
        <dbReference type="ARBA" id="ARBA00022679"/>
    </source>
</evidence>
<proteinExistence type="predicted"/>
<gene>
    <name evidence="15" type="ORF">H8S44_06330</name>
</gene>
<name>A0A923LBY5_9FIRM</name>
<dbReference type="Pfam" id="PF02485">
    <property type="entry name" value="Branch"/>
    <property type="match status" value="1"/>
</dbReference>
<comment type="caution">
    <text evidence="15">The sequence shown here is derived from an EMBL/GenBank/DDBJ whole genome shotgun (WGS) entry which is preliminary data.</text>
</comment>
<evidence type="ECO:0000256" key="5">
    <source>
        <dbReference type="ARBA" id="ARBA00022692"/>
    </source>
</evidence>
<dbReference type="PANTHER" id="PTHR46025:SF3">
    <property type="entry name" value="XYLOSYLTRANSFERASE OXT"/>
    <property type="match status" value="1"/>
</dbReference>
<dbReference type="EMBL" id="JACOOR010000003">
    <property type="protein sequence ID" value="MBC5659384.1"/>
    <property type="molecule type" value="Genomic_DNA"/>
</dbReference>
<evidence type="ECO:0000256" key="11">
    <source>
        <dbReference type="ARBA" id="ARBA00023136"/>
    </source>
</evidence>
<evidence type="ECO:0000256" key="9">
    <source>
        <dbReference type="ARBA" id="ARBA00022989"/>
    </source>
</evidence>
<dbReference type="GO" id="GO:0015012">
    <property type="term" value="P:heparan sulfate proteoglycan biosynthetic process"/>
    <property type="evidence" value="ECO:0007669"/>
    <property type="project" value="TreeGrafter"/>
</dbReference>
<dbReference type="InterPro" id="IPR043538">
    <property type="entry name" value="XYLT"/>
</dbReference>
<evidence type="ECO:0000256" key="12">
    <source>
        <dbReference type="ARBA" id="ARBA00023157"/>
    </source>
</evidence>